<dbReference type="NCBIfam" id="NF041399">
    <property type="entry name" value="XopAD"/>
    <property type="match status" value="1"/>
</dbReference>
<feature type="compositionally biased region" description="Polar residues" evidence="1">
    <location>
        <begin position="23"/>
        <end position="38"/>
    </location>
</feature>
<dbReference type="Gene3D" id="1.25.10.10">
    <property type="entry name" value="Leucine-rich Repeat Variant"/>
    <property type="match status" value="1"/>
</dbReference>
<sequence length="2125" mass="230991">MAPVTFKPGSSGTNWSLPREQHPPSQIWEQAEASTSGSRPPLPRPLPKRRRVEQEEPGTPPQRKAPVHVRPGARGGAWDGRAQQQPATHSHRRNDPTHWRDTAPGRRPDKMPADAGAASSHLRTQRPSHGLELTTKDLCLAEQKLDPTAKERLWEERERYRRPLETDSLIDQTHNARLCVAMARDNELVRRIVGCKLALPFLYWRDSAEANAQRLGKYLQMLANARPAAGVTQRDLDHCTDLAAKYLYETGWFNGAPLGQLAHMGNKLSKHPDQPACMEAIAWIAVQVEQADGRLGLNGRELALLLNAFAKNTNSGRCERAAARLARYLRREPRARQSLNAQGISLALNAFSKWFDHPDCRSMAHSLAARLADDRRLRIDLNPQGVANALNALSKWPDAPDCKAAASALAPRLADERRLRNALKAQEVANALNALSKWPDTPACQAAANALASRLAEDFGVCNALNPQGLANVLNALSKWPDTPDCKTAATALASLLAEGNSDLCNGLDPQGVANVLNALSKWPGCASCKKAIDALSGRLAADHDLRRALDAQHVANALNALSKWPDTPVCEVAASALALRLANERGLCNALNPQGVANALNALSKWPKTEDCEVAASALAPRLADDPRLRNALDPQEVANALNALSKWPGRASCAKAIHALAGRLAADHDLRQALDAQHVANALNAVSKWPDTPDCETAATALASRLVDDDSALCNALNPQHVANALNAVSKWPDTPDCETAASALASRLVDDAGLRNALNPLGVANALNALSKWPGRASCEKAIDALAGRLATDHDLRHALEVQDVALSLNALSKSLGGAACRQAALLLAERPGSAELPWQQFDMLGLAQLGNALSRLLRVDEEEFQTLGSDKLKALAGHLELHRARFESASVSEIGLIFKALSSAQLHCQMRPLARPALERVAALMHEDGLRATNLEGLGNLCMGLLPLIRSPELTPRHRSHALSVFNTLQPIVERKIALYLTVGGSPASAQTEQHATRCPALTFFQVLKAYAVVSRQWKPRHVQGARQELRQRREQLAQWVDQTLERTREAIEADLGEMSWNLIAQIEAGDQVFDALDRRMAKEAPRIAQAHPPSRFDLGAGRLGMRSAPGQPVAPAPGTGSTTHIVVDLRGKQVSTNATETDKPYSLFTRLTGLPLVEVQLPGSISTFMLARTLTYQGQPWRFDMFGGSRATRGHLSRPSDLLSGASASPSLLPAIRYADTVPGSSLMKLITKLAPQREDWSRMQRSLLEMVPSDHVVEGTLRLGFFDDVSGPAHPFKPTAPDGRPLALCPNDGCGFLKLEVAQRIPAFRAYFSAWEAVQAGRASQAQRDLLAKDKGPTRLAPQALQHFPRDQAALQEAHEAMQRRLQALPPELSQLVLYELATSGGYEGQRVRAVPSADNQVHLPRERSQAFDAAGGALLIGKPPYDKENLLPVPQEYVATAAQGDATAEFLSQCFGIQYSYTGFDDSAGDAAGSDPAMLHSKGMLIVVPAQNWPAQFADVDLACSKEDLKTLSRWTAGRDRSAVPQDMLSTGSLRLKDIVEPGRMGALPIPELRKRNMDTDGDDAFVYAGYPRLAELIAREMDDRAARRGQPRSFKPPKTATPAIDPDSGHYQAGRLSEIMSLQRGGQIMGAASTLAARFMAQPDQLRKAMARKMMFGTYDGIERDLRNGLRQVLDGETTDREALLAQLRAQAHEAISRAHMPEAREVAELLHAQLLELELATARSAEAPGLPDALASAEAPGLPDAPASAETPRLPDALAEAFPTLARAYMAAPDADARLRAILDNYPVCLLSHAQFPEGQPGFIPNEPELSMRNLFTIAIKVGTDALKSDTGTALFAKIVESCERSERAFAERVRSVPYGKTTARAMHEGRFDAEQTKVLLQNMPTMAAGVMQDALHSLQQAGLIDPPPPPAERLRAVQHEDIVRAAEALRTRAGEMEPVITKMLIGAAKLHGGHLEGMGHKFKSPGSLAEKFRQQIALKHKTLEEAAACINDALRYSVVLEPQHFTAGLRGVLASLDNQGHVRVKLLNLFTRQRQAFKAVNVTLRSPEGALWEIQFHTPDTFKLKEKFHDVYKESFALQLKSASQVDQHQLQASAQAAFSGVNAPPGCEEIDDWK</sequence>
<dbReference type="Proteomes" id="UP000195953">
    <property type="component" value="Chromosome 1"/>
</dbReference>
<organism evidence="2 3">
    <name type="scientific">Xanthomonas fragariae</name>
    <dbReference type="NCBI Taxonomy" id="48664"/>
    <lineage>
        <taxon>Bacteria</taxon>
        <taxon>Pseudomonadati</taxon>
        <taxon>Pseudomonadota</taxon>
        <taxon>Gammaproteobacteria</taxon>
        <taxon>Lysobacterales</taxon>
        <taxon>Lysobacteraceae</taxon>
        <taxon>Xanthomonas</taxon>
    </lineage>
</organism>
<dbReference type="NCBIfam" id="NF006608">
    <property type="entry name" value="PRK09169.1-2"/>
    <property type="match status" value="3"/>
</dbReference>
<evidence type="ECO:0000256" key="1">
    <source>
        <dbReference type="SAM" id="MobiDB-lite"/>
    </source>
</evidence>
<dbReference type="InterPro" id="IPR016024">
    <property type="entry name" value="ARM-type_fold"/>
</dbReference>
<feature type="compositionally biased region" description="Basic and acidic residues" evidence="1">
    <location>
        <begin position="93"/>
        <end position="112"/>
    </location>
</feature>
<feature type="region of interest" description="Disordered" evidence="1">
    <location>
        <begin position="1"/>
        <end position="130"/>
    </location>
</feature>
<evidence type="ECO:0000313" key="2">
    <source>
        <dbReference type="EMBL" id="SMR04604.1"/>
    </source>
</evidence>
<protein>
    <submittedName>
        <fullName evidence="2">Type III effector protein XopAD</fullName>
    </submittedName>
</protein>
<dbReference type="STRING" id="48664.BER92_16190"/>
<dbReference type="RefSeq" id="WP_083215091.1">
    <property type="nucleotide sequence ID" value="NZ_CP016830.1"/>
</dbReference>
<dbReference type="InterPro" id="IPR011989">
    <property type="entry name" value="ARM-like"/>
</dbReference>
<dbReference type="SUPFAM" id="SSF48371">
    <property type="entry name" value="ARM repeat"/>
    <property type="match status" value="2"/>
</dbReference>
<dbReference type="EMBL" id="LT853885">
    <property type="protein sequence ID" value="SMR04604.1"/>
    <property type="molecule type" value="Genomic_DNA"/>
</dbReference>
<proteinExistence type="predicted"/>
<feature type="region of interest" description="Disordered" evidence="1">
    <location>
        <begin position="1593"/>
        <end position="1618"/>
    </location>
</feature>
<accession>A0A1Y6HM71</accession>
<name>A0A1Y6HM71_9XANT</name>
<reference evidence="2 3" key="1">
    <citation type="submission" date="2017-05" db="EMBL/GenBank/DDBJ databases">
        <authorList>
            <person name="Song R."/>
            <person name="Chenine A.L."/>
            <person name="Ruprecht R.M."/>
        </authorList>
    </citation>
    <scope>NUCLEOTIDE SEQUENCE [LARGE SCALE GENOMIC DNA]</scope>
    <source>
        <strain evidence="2">PD5205</strain>
    </source>
</reference>
<evidence type="ECO:0000313" key="3">
    <source>
        <dbReference type="Proteomes" id="UP000195953"/>
    </source>
</evidence>
<gene>
    <name evidence="2" type="primary">xopAD_5</name>
    <name evidence="2" type="ORF">PD5205_03326</name>
</gene>